<dbReference type="WBParaSite" id="ES5_v2.g8792.t1">
    <property type="protein sequence ID" value="ES5_v2.g8792.t1"/>
    <property type="gene ID" value="ES5_v2.g8792"/>
</dbReference>
<sequence length="99" mass="10826">MYTNSTTAKDVFFTLIMGEVSAIRDPSQAITAAQKVATLKTDIYVLDESRVGSIAGLWPTLTNNQVDHIVNGTLSSDIDSLFSTFNSSLLEDHRQIQCS</sequence>
<proteinExistence type="predicted"/>
<name>A0AC34GWB9_9BILA</name>
<dbReference type="Proteomes" id="UP000887579">
    <property type="component" value="Unplaced"/>
</dbReference>
<reference evidence="2" key="1">
    <citation type="submission" date="2022-11" db="UniProtKB">
        <authorList>
            <consortium name="WormBaseParasite"/>
        </authorList>
    </citation>
    <scope>IDENTIFICATION</scope>
</reference>
<evidence type="ECO:0000313" key="1">
    <source>
        <dbReference type="Proteomes" id="UP000887579"/>
    </source>
</evidence>
<evidence type="ECO:0000313" key="2">
    <source>
        <dbReference type="WBParaSite" id="ES5_v2.g8792.t1"/>
    </source>
</evidence>
<organism evidence="1 2">
    <name type="scientific">Panagrolaimus sp. ES5</name>
    <dbReference type="NCBI Taxonomy" id="591445"/>
    <lineage>
        <taxon>Eukaryota</taxon>
        <taxon>Metazoa</taxon>
        <taxon>Ecdysozoa</taxon>
        <taxon>Nematoda</taxon>
        <taxon>Chromadorea</taxon>
        <taxon>Rhabditida</taxon>
        <taxon>Tylenchina</taxon>
        <taxon>Panagrolaimomorpha</taxon>
        <taxon>Panagrolaimoidea</taxon>
        <taxon>Panagrolaimidae</taxon>
        <taxon>Panagrolaimus</taxon>
    </lineage>
</organism>
<protein>
    <submittedName>
        <fullName evidence="2">Uncharacterized protein</fullName>
    </submittedName>
</protein>
<accession>A0AC34GWB9</accession>